<gene>
    <name evidence="2" type="ORF">LCGC14_1725320</name>
</gene>
<organism evidence="2">
    <name type="scientific">marine sediment metagenome</name>
    <dbReference type="NCBI Taxonomy" id="412755"/>
    <lineage>
        <taxon>unclassified sequences</taxon>
        <taxon>metagenomes</taxon>
        <taxon>ecological metagenomes</taxon>
    </lineage>
</organism>
<reference evidence="2" key="1">
    <citation type="journal article" date="2015" name="Nature">
        <title>Complex archaea that bridge the gap between prokaryotes and eukaryotes.</title>
        <authorList>
            <person name="Spang A."/>
            <person name="Saw J.H."/>
            <person name="Jorgensen S.L."/>
            <person name="Zaremba-Niedzwiedzka K."/>
            <person name="Martijn J."/>
            <person name="Lind A.E."/>
            <person name="van Eijk R."/>
            <person name="Schleper C."/>
            <person name="Guy L."/>
            <person name="Ettema T.J."/>
        </authorList>
    </citation>
    <scope>NUCLEOTIDE SEQUENCE</scope>
</reference>
<comment type="caution">
    <text evidence="2">The sequence shown here is derived from an EMBL/GenBank/DDBJ whole genome shotgun (WGS) entry which is preliminary data.</text>
</comment>
<protein>
    <submittedName>
        <fullName evidence="2">Uncharacterized protein</fullName>
    </submittedName>
</protein>
<dbReference type="AlphaFoldDB" id="A0A0F9HB12"/>
<evidence type="ECO:0000313" key="2">
    <source>
        <dbReference type="EMBL" id="KKM08294.1"/>
    </source>
</evidence>
<dbReference type="EMBL" id="LAZR01015583">
    <property type="protein sequence ID" value="KKM08294.1"/>
    <property type="molecule type" value="Genomic_DNA"/>
</dbReference>
<feature type="compositionally biased region" description="Basic and acidic residues" evidence="1">
    <location>
        <begin position="20"/>
        <end position="29"/>
    </location>
</feature>
<feature type="compositionally biased region" description="Polar residues" evidence="1">
    <location>
        <begin position="1"/>
        <end position="10"/>
    </location>
</feature>
<sequence length="134" mass="14730">MCNESDTATSLRELIPQSEDNSRTSEDPFMKGYHKGLATAYREAAELLCPCENEELITKGPSAQGTRGDSGLGTTPPVWREAEDGRAAYCQHNTDSQVHCCLCHSGFVFDGMQHEPECPFNTDTETDGTKEIPQ</sequence>
<accession>A0A0F9HB12</accession>
<name>A0A0F9HB12_9ZZZZ</name>
<feature type="region of interest" description="Disordered" evidence="1">
    <location>
        <begin position="58"/>
        <end position="79"/>
    </location>
</feature>
<feature type="region of interest" description="Disordered" evidence="1">
    <location>
        <begin position="1"/>
        <end position="29"/>
    </location>
</feature>
<evidence type="ECO:0000256" key="1">
    <source>
        <dbReference type="SAM" id="MobiDB-lite"/>
    </source>
</evidence>
<proteinExistence type="predicted"/>